<evidence type="ECO:0000256" key="1">
    <source>
        <dbReference type="SAM" id="Phobius"/>
    </source>
</evidence>
<proteinExistence type="predicted"/>
<comment type="caution">
    <text evidence="3">The sequence shown here is derived from an EMBL/GenBank/DDBJ whole genome shotgun (WGS) entry which is preliminary data.</text>
</comment>
<dbReference type="Pfam" id="PF20152">
    <property type="entry name" value="DUF6534"/>
    <property type="match status" value="1"/>
</dbReference>
<reference evidence="4" key="1">
    <citation type="journal article" date="2012" name="Science">
        <title>The Paleozoic origin of enzymatic lignin decomposition reconstructed from 31 fungal genomes.</title>
        <authorList>
            <person name="Floudas D."/>
            <person name="Binder M."/>
            <person name="Riley R."/>
            <person name="Barry K."/>
            <person name="Blanchette R.A."/>
            <person name="Henrissat B."/>
            <person name="Martinez A.T."/>
            <person name="Otillar R."/>
            <person name="Spatafora J.W."/>
            <person name="Yadav J.S."/>
            <person name="Aerts A."/>
            <person name="Benoit I."/>
            <person name="Boyd A."/>
            <person name="Carlson A."/>
            <person name="Copeland A."/>
            <person name="Coutinho P.M."/>
            <person name="de Vries R.P."/>
            <person name="Ferreira P."/>
            <person name="Findley K."/>
            <person name="Foster B."/>
            <person name="Gaskell J."/>
            <person name="Glotzer D."/>
            <person name="Gorecki P."/>
            <person name="Heitman J."/>
            <person name="Hesse C."/>
            <person name="Hori C."/>
            <person name="Igarashi K."/>
            <person name="Jurgens J.A."/>
            <person name="Kallen N."/>
            <person name="Kersten P."/>
            <person name="Kohler A."/>
            <person name="Kuees U."/>
            <person name="Kumar T.K.A."/>
            <person name="Kuo A."/>
            <person name="LaButti K."/>
            <person name="Larrondo L.F."/>
            <person name="Lindquist E."/>
            <person name="Ling A."/>
            <person name="Lombard V."/>
            <person name="Lucas S."/>
            <person name="Lundell T."/>
            <person name="Martin R."/>
            <person name="McLaughlin D.J."/>
            <person name="Morgenstern I."/>
            <person name="Morin E."/>
            <person name="Murat C."/>
            <person name="Nagy L.G."/>
            <person name="Nolan M."/>
            <person name="Ohm R.A."/>
            <person name="Patyshakuliyeva A."/>
            <person name="Rokas A."/>
            <person name="Ruiz-Duenas F.J."/>
            <person name="Sabat G."/>
            <person name="Salamov A."/>
            <person name="Samejima M."/>
            <person name="Schmutz J."/>
            <person name="Slot J.C."/>
            <person name="St John F."/>
            <person name="Stenlid J."/>
            <person name="Sun H."/>
            <person name="Sun S."/>
            <person name="Syed K."/>
            <person name="Tsang A."/>
            <person name="Wiebenga A."/>
            <person name="Young D."/>
            <person name="Pisabarro A."/>
            <person name="Eastwood D.C."/>
            <person name="Martin F."/>
            <person name="Cullen D."/>
            <person name="Grigoriev I.V."/>
            <person name="Hibbett D.S."/>
        </authorList>
    </citation>
    <scope>NUCLEOTIDE SEQUENCE [LARGE SCALE GENOMIC DNA]</scope>
    <source>
        <strain evidence="4">RWD-64-598 SS2</strain>
    </source>
</reference>
<dbReference type="RefSeq" id="XP_007774988.1">
    <property type="nucleotide sequence ID" value="XM_007776798.1"/>
</dbReference>
<dbReference type="InterPro" id="IPR045339">
    <property type="entry name" value="DUF6534"/>
</dbReference>
<keyword evidence="1" id="KW-0472">Membrane</keyword>
<dbReference type="KEGG" id="cput:CONPUDRAFT_140308"/>
<evidence type="ECO:0000259" key="2">
    <source>
        <dbReference type="Pfam" id="PF20152"/>
    </source>
</evidence>
<keyword evidence="4" id="KW-1185">Reference proteome</keyword>
<dbReference type="EMBL" id="JH711590">
    <property type="protein sequence ID" value="EIW74933.1"/>
    <property type="molecule type" value="Genomic_DNA"/>
</dbReference>
<organism evidence="3 4">
    <name type="scientific">Coniophora puteana (strain RWD-64-598)</name>
    <name type="common">Brown rot fungus</name>
    <dbReference type="NCBI Taxonomy" id="741705"/>
    <lineage>
        <taxon>Eukaryota</taxon>
        <taxon>Fungi</taxon>
        <taxon>Dikarya</taxon>
        <taxon>Basidiomycota</taxon>
        <taxon>Agaricomycotina</taxon>
        <taxon>Agaricomycetes</taxon>
        <taxon>Agaricomycetidae</taxon>
        <taxon>Boletales</taxon>
        <taxon>Coniophorineae</taxon>
        <taxon>Coniophoraceae</taxon>
        <taxon>Coniophora</taxon>
    </lineage>
</organism>
<evidence type="ECO:0000313" key="4">
    <source>
        <dbReference type="Proteomes" id="UP000053558"/>
    </source>
</evidence>
<keyword evidence="1" id="KW-0812">Transmembrane</keyword>
<gene>
    <name evidence="3" type="ORF">CONPUDRAFT_140308</name>
</gene>
<feature type="transmembrane region" description="Helical" evidence="1">
    <location>
        <begin position="34"/>
        <end position="53"/>
    </location>
</feature>
<name>A0A5M3M7A9_CONPW</name>
<feature type="domain" description="DUF6534" evidence="2">
    <location>
        <begin position="7"/>
        <end position="88"/>
    </location>
</feature>
<dbReference type="AlphaFoldDB" id="A0A5M3M7A9"/>
<dbReference type="GeneID" id="19201495"/>
<protein>
    <recommendedName>
        <fullName evidence="2">DUF6534 domain-containing protein</fullName>
    </recommendedName>
</protein>
<dbReference type="Proteomes" id="UP000053558">
    <property type="component" value="Unassembled WGS sequence"/>
</dbReference>
<accession>A0A5M3M7A9</accession>
<evidence type="ECO:0000313" key="3">
    <source>
        <dbReference type="EMBL" id="EIW74933.1"/>
    </source>
</evidence>
<sequence>MALNVGLACDVILAIPVVHSLYTKKIRRVQKRDLSWLFETGFLISIQQLFLKVNMSSSAPRELCLAIYVLSASISACSMLAALSNRDYRKKDLSVLVESQEPFDAELEKSVQ</sequence>
<feature type="transmembrane region" description="Helical" evidence="1">
    <location>
        <begin position="65"/>
        <end position="83"/>
    </location>
</feature>
<keyword evidence="1" id="KW-1133">Transmembrane helix</keyword>